<dbReference type="InterPro" id="IPR052462">
    <property type="entry name" value="SLIRP/GR-RBP-like"/>
</dbReference>
<evidence type="ECO:0000256" key="2">
    <source>
        <dbReference type="SAM" id="MobiDB-lite"/>
    </source>
</evidence>
<dbReference type="STRING" id="354355.SAMN05660816_04816"/>
<dbReference type="PANTHER" id="PTHR48027">
    <property type="entry name" value="HETEROGENEOUS NUCLEAR RIBONUCLEOPROTEIN 87F-RELATED"/>
    <property type="match status" value="1"/>
</dbReference>
<evidence type="ECO:0000259" key="3">
    <source>
        <dbReference type="PROSITE" id="PS50102"/>
    </source>
</evidence>
<dbReference type="GO" id="GO:0003723">
    <property type="term" value="F:RNA binding"/>
    <property type="evidence" value="ECO:0007669"/>
    <property type="project" value="UniProtKB-KW"/>
</dbReference>
<accession>A0A1V9F387</accession>
<dbReference type="PROSITE" id="PS50102">
    <property type="entry name" value="RRM"/>
    <property type="match status" value="1"/>
</dbReference>
<name>A0A1V9F387_9BACT</name>
<dbReference type="SUPFAM" id="SSF54928">
    <property type="entry name" value="RNA-binding domain, RBD"/>
    <property type="match status" value="1"/>
</dbReference>
<sequence length="99" mass="10866">MNIYIANLSFDVHDDDLRNIFAPYGEVTSAKVITDKATGRSRGFGFVEMADEAASTKAIAELNGTTVENRTIGVTVAKPKGDRPSRDFNSGKSYNENRY</sequence>
<dbReference type="InterPro" id="IPR000504">
    <property type="entry name" value="RRM_dom"/>
</dbReference>
<comment type="caution">
    <text evidence="4">The sequence shown here is derived from an EMBL/GenBank/DDBJ whole genome shotgun (WGS) entry which is preliminary data.</text>
</comment>
<evidence type="ECO:0000313" key="5">
    <source>
        <dbReference type="Proteomes" id="UP000192610"/>
    </source>
</evidence>
<dbReference type="OrthoDB" id="9798855at2"/>
<keyword evidence="1" id="KW-0694">RNA-binding</keyword>
<protein>
    <submittedName>
        <fullName evidence="4">RNA-binding protein</fullName>
    </submittedName>
</protein>
<dbReference type="Proteomes" id="UP000192610">
    <property type="component" value="Unassembled WGS sequence"/>
</dbReference>
<evidence type="ECO:0000313" key="4">
    <source>
        <dbReference type="EMBL" id="OQP52883.1"/>
    </source>
</evidence>
<feature type="region of interest" description="Disordered" evidence="2">
    <location>
        <begin position="77"/>
        <end position="99"/>
    </location>
</feature>
<reference evidence="5" key="1">
    <citation type="submission" date="2016-04" db="EMBL/GenBank/DDBJ databases">
        <authorList>
            <person name="Chen L."/>
            <person name="Zhuang W."/>
            <person name="Wang G."/>
        </authorList>
    </citation>
    <scope>NUCLEOTIDE SEQUENCE [LARGE SCALE GENOMIC DNA]</scope>
    <source>
        <strain evidence="5">17621</strain>
    </source>
</reference>
<dbReference type="InterPro" id="IPR048289">
    <property type="entry name" value="RRM2_NsCP33-like"/>
</dbReference>
<dbReference type="InterPro" id="IPR012677">
    <property type="entry name" value="Nucleotide-bd_a/b_plait_sf"/>
</dbReference>
<evidence type="ECO:0000256" key="1">
    <source>
        <dbReference type="ARBA" id="ARBA00022884"/>
    </source>
</evidence>
<dbReference type="CDD" id="cd21608">
    <property type="entry name" value="RRM2_NsCP33_like"/>
    <property type="match status" value="1"/>
</dbReference>
<feature type="compositionally biased region" description="Polar residues" evidence="2">
    <location>
        <begin position="87"/>
        <end position="99"/>
    </location>
</feature>
<gene>
    <name evidence="4" type="ORF">A4H97_24630</name>
</gene>
<dbReference type="Gene3D" id="3.30.70.330">
    <property type="match status" value="1"/>
</dbReference>
<dbReference type="SMART" id="SM00360">
    <property type="entry name" value="RRM"/>
    <property type="match status" value="1"/>
</dbReference>
<dbReference type="RefSeq" id="WP_081197982.1">
    <property type="nucleotide sequence ID" value="NZ_FOCZ01000009.1"/>
</dbReference>
<dbReference type="InterPro" id="IPR035979">
    <property type="entry name" value="RBD_domain_sf"/>
</dbReference>
<proteinExistence type="predicted"/>
<dbReference type="AlphaFoldDB" id="A0A1V9F387"/>
<dbReference type="Pfam" id="PF00076">
    <property type="entry name" value="RRM_1"/>
    <property type="match status" value="1"/>
</dbReference>
<feature type="domain" description="RRM" evidence="3">
    <location>
        <begin position="1"/>
        <end position="79"/>
    </location>
</feature>
<dbReference type="EMBL" id="LVXG01000007">
    <property type="protein sequence ID" value="OQP52883.1"/>
    <property type="molecule type" value="Genomic_DNA"/>
</dbReference>
<organism evidence="4 5">
    <name type="scientific">Niastella yeongjuensis</name>
    <dbReference type="NCBI Taxonomy" id="354355"/>
    <lineage>
        <taxon>Bacteria</taxon>
        <taxon>Pseudomonadati</taxon>
        <taxon>Bacteroidota</taxon>
        <taxon>Chitinophagia</taxon>
        <taxon>Chitinophagales</taxon>
        <taxon>Chitinophagaceae</taxon>
        <taxon>Niastella</taxon>
    </lineage>
</organism>
<keyword evidence="5" id="KW-1185">Reference proteome</keyword>